<organism evidence="1 2">
    <name type="scientific">Mariniplasma anaerobium</name>
    <dbReference type="NCBI Taxonomy" id="2735436"/>
    <lineage>
        <taxon>Bacteria</taxon>
        <taxon>Bacillati</taxon>
        <taxon>Mycoplasmatota</taxon>
        <taxon>Mollicutes</taxon>
        <taxon>Acholeplasmatales</taxon>
        <taxon>Acholeplasmataceae</taxon>
        <taxon>Mariniplasma</taxon>
    </lineage>
</organism>
<dbReference type="EMBL" id="AP024412">
    <property type="protein sequence ID" value="BCR35732.1"/>
    <property type="molecule type" value="Genomic_DNA"/>
</dbReference>
<evidence type="ECO:0000313" key="1">
    <source>
        <dbReference type="EMBL" id="BCR35732.1"/>
    </source>
</evidence>
<dbReference type="AlphaFoldDB" id="A0A7U9TH65"/>
<sequence>MNLIKRYVLLIVISTLLAFSYAMITTKIEIETLINWSAYLVPSIFVFNIMVFIAIFSEAVSILKKIASIDFNGVFMPLNIKNKDYMPLFKLSIEIKPNHLRSVVSRC</sequence>
<evidence type="ECO:0000313" key="2">
    <source>
        <dbReference type="Proteomes" id="UP000620133"/>
    </source>
</evidence>
<gene>
    <name evidence="1" type="ORF">MPAN_006250</name>
</gene>
<dbReference type="RefSeq" id="WP_176238570.1">
    <property type="nucleotide sequence ID" value="NZ_AP024412.1"/>
</dbReference>
<name>A0A7U9TH65_9MOLU</name>
<keyword evidence="2" id="KW-1185">Reference proteome</keyword>
<dbReference type="KEGG" id="manr:MPAN_006250"/>
<reference evidence="1" key="1">
    <citation type="submission" date="2021-01" db="EMBL/GenBank/DDBJ databases">
        <title>Draft genome sequence of Acholeplasmataceae bacterium strain Mahy22.</title>
        <authorList>
            <person name="Watanabe M."/>
            <person name="Kojima H."/>
            <person name="Fukui M."/>
        </authorList>
    </citation>
    <scope>NUCLEOTIDE SEQUENCE</scope>
    <source>
        <strain evidence="1">Mahy22</strain>
    </source>
</reference>
<dbReference type="Proteomes" id="UP000620133">
    <property type="component" value="Chromosome"/>
</dbReference>
<protein>
    <submittedName>
        <fullName evidence="1">Uncharacterized protein</fullName>
    </submittedName>
</protein>
<accession>A0A7U9TH65</accession>
<proteinExistence type="predicted"/>